<dbReference type="InterPro" id="IPR021283">
    <property type="entry name" value="Phage_Wedge1"/>
</dbReference>
<dbReference type="AlphaFoldDB" id="A0A377TN81"/>
<evidence type="ECO:0000313" key="1">
    <source>
        <dbReference type="EMBL" id="STS80809.1"/>
    </source>
</evidence>
<evidence type="ECO:0000313" key="2">
    <source>
        <dbReference type="Proteomes" id="UP000254938"/>
    </source>
</evidence>
<reference evidence="1 2" key="1">
    <citation type="submission" date="2018-06" db="EMBL/GenBank/DDBJ databases">
        <authorList>
            <consortium name="Pathogen Informatics"/>
            <person name="Doyle S."/>
        </authorList>
    </citation>
    <scope>NUCLEOTIDE SEQUENCE [LARGE SCALE GENOMIC DNA]</scope>
    <source>
        <strain evidence="1 2">NCTC9140</strain>
    </source>
</reference>
<dbReference type="EMBL" id="UGKQ01000007">
    <property type="protein sequence ID" value="STS80809.1"/>
    <property type="molecule type" value="Genomic_DNA"/>
</dbReference>
<protein>
    <submittedName>
        <fullName evidence="1">Putative bacteriophage protein</fullName>
    </submittedName>
</protein>
<proteinExistence type="predicted"/>
<dbReference type="Pfam" id="PF11041">
    <property type="entry name" value="Phage_Wedge1"/>
    <property type="match status" value="1"/>
</dbReference>
<accession>A0A377TN81</accession>
<name>A0A377TN81_KLEPN</name>
<dbReference type="Proteomes" id="UP000254938">
    <property type="component" value="Unassembled WGS sequence"/>
</dbReference>
<sequence length="111" mass="12679">MDRRFTRGSGTYYRRFLEWDKERVGWDQGIWLGPYQSTDALTYLSDDVYRVVLKARIGINNWNGQNGTLPDILETALAGTGIKLVILDNQDMTISVLSSWMMNISFPILTG</sequence>
<gene>
    <name evidence="1" type="ORF">NCTC9140_02527</name>
</gene>
<organism evidence="1 2">
    <name type="scientific">Klebsiella pneumoniae</name>
    <dbReference type="NCBI Taxonomy" id="573"/>
    <lineage>
        <taxon>Bacteria</taxon>
        <taxon>Pseudomonadati</taxon>
        <taxon>Pseudomonadota</taxon>
        <taxon>Gammaproteobacteria</taxon>
        <taxon>Enterobacterales</taxon>
        <taxon>Enterobacteriaceae</taxon>
        <taxon>Klebsiella/Raoultella group</taxon>
        <taxon>Klebsiella</taxon>
        <taxon>Klebsiella pneumoniae complex</taxon>
    </lineage>
</organism>